<dbReference type="CDD" id="cd12108">
    <property type="entry name" value="Hr-like"/>
    <property type="match status" value="1"/>
</dbReference>
<dbReference type="PANTHER" id="PTHR39966:SF1">
    <property type="entry name" value="HEMERYTHRIN-LIKE DOMAIN-CONTAINING PROTEIN"/>
    <property type="match status" value="1"/>
</dbReference>
<name>A0ABW8TR97_9CLOT</name>
<dbReference type="EMBL" id="JBJHZY010000001">
    <property type="protein sequence ID" value="MFL0267721.1"/>
    <property type="molecule type" value="Genomic_DNA"/>
</dbReference>
<comment type="caution">
    <text evidence="2">The sequence shown here is derived from an EMBL/GenBank/DDBJ whole genome shotgun (WGS) entry which is preliminary data.</text>
</comment>
<evidence type="ECO:0000259" key="1">
    <source>
        <dbReference type="Pfam" id="PF01814"/>
    </source>
</evidence>
<dbReference type="Gene3D" id="1.20.120.520">
    <property type="entry name" value="nmb1532 protein domain like"/>
    <property type="match status" value="1"/>
</dbReference>
<dbReference type="RefSeq" id="WP_406764315.1">
    <property type="nucleotide sequence ID" value="NZ_JBJHZY010000001.1"/>
</dbReference>
<evidence type="ECO:0000313" key="3">
    <source>
        <dbReference type="Proteomes" id="UP001623661"/>
    </source>
</evidence>
<sequence length="184" mass="21196">MSAIDTMVNEHKNVKAMLKVMRSMSIKVLNNDKVDYSDFDKVIDFVRTYTDKHHHAKEENILFKRMGEELGDRIAKGPIAGMLIEHDLGRLYMSNLEAALEKFSKGDRDARVDIIANSISYTDLLTRHIEKEDTTIYKFAERSLSKAVIEDIEDKCAAVEDLASEKSFQKKYIDLLNELTEKYL</sequence>
<accession>A0ABW8TR97</accession>
<dbReference type="PANTHER" id="PTHR39966">
    <property type="entry name" value="BLL2471 PROTEIN-RELATED"/>
    <property type="match status" value="1"/>
</dbReference>
<gene>
    <name evidence="2" type="ORF">ACJDUH_06355</name>
</gene>
<protein>
    <submittedName>
        <fullName evidence="2">Hemerythrin domain-containing protein</fullName>
    </submittedName>
</protein>
<organism evidence="2 3">
    <name type="scientific">Candidatus Clostridium radicumherbarum</name>
    <dbReference type="NCBI Taxonomy" id="3381662"/>
    <lineage>
        <taxon>Bacteria</taxon>
        <taxon>Bacillati</taxon>
        <taxon>Bacillota</taxon>
        <taxon>Clostridia</taxon>
        <taxon>Eubacteriales</taxon>
        <taxon>Clostridiaceae</taxon>
        <taxon>Clostridium</taxon>
    </lineage>
</organism>
<dbReference type="Proteomes" id="UP001623661">
    <property type="component" value="Unassembled WGS sequence"/>
</dbReference>
<evidence type="ECO:0000313" key="2">
    <source>
        <dbReference type="EMBL" id="MFL0267721.1"/>
    </source>
</evidence>
<reference evidence="2 3" key="1">
    <citation type="submission" date="2024-11" db="EMBL/GenBank/DDBJ databases">
        <authorList>
            <person name="Heng Y.C."/>
            <person name="Lim A.C.H."/>
            <person name="Lee J.K.Y."/>
            <person name="Kittelmann S."/>
        </authorList>
    </citation>
    <scope>NUCLEOTIDE SEQUENCE [LARGE SCALE GENOMIC DNA]</scope>
    <source>
        <strain evidence="2 3">WILCCON 0202</strain>
    </source>
</reference>
<proteinExistence type="predicted"/>
<dbReference type="InterPro" id="IPR012312">
    <property type="entry name" value="Hemerythrin-like"/>
</dbReference>
<dbReference type="Pfam" id="PF01814">
    <property type="entry name" value="Hemerythrin"/>
    <property type="match status" value="1"/>
</dbReference>
<feature type="domain" description="Hemerythrin-like" evidence="1">
    <location>
        <begin position="3"/>
        <end position="139"/>
    </location>
</feature>
<keyword evidence="3" id="KW-1185">Reference proteome</keyword>